<dbReference type="CDD" id="cd00082">
    <property type="entry name" value="HisKA"/>
    <property type="match status" value="1"/>
</dbReference>
<dbReference type="CDD" id="cd00075">
    <property type="entry name" value="HATPase"/>
    <property type="match status" value="1"/>
</dbReference>
<dbReference type="Pfam" id="PF00512">
    <property type="entry name" value="HisKA"/>
    <property type="match status" value="1"/>
</dbReference>
<evidence type="ECO:0000256" key="6">
    <source>
        <dbReference type="ARBA" id="ARBA00022777"/>
    </source>
</evidence>
<dbReference type="FunFam" id="3.30.565.10:FF:000006">
    <property type="entry name" value="Sensor histidine kinase WalK"/>
    <property type="match status" value="1"/>
</dbReference>
<name>A0A1F7KZE9_9BACT</name>
<dbReference type="InterPro" id="IPR036097">
    <property type="entry name" value="HisK_dim/P_sf"/>
</dbReference>
<protein>
    <recommendedName>
        <fullName evidence="3">histidine kinase</fullName>
        <ecNumber evidence="3">2.7.13.3</ecNumber>
    </recommendedName>
</protein>
<dbReference type="SMART" id="SM00388">
    <property type="entry name" value="HisKA"/>
    <property type="match status" value="1"/>
</dbReference>
<organism evidence="11 12">
    <name type="scientific">Candidatus Roizmanbacteria bacterium RIFOXYD1_FULL_38_12</name>
    <dbReference type="NCBI Taxonomy" id="1802093"/>
    <lineage>
        <taxon>Bacteria</taxon>
        <taxon>Candidatus Roizmaniibacteriota</taxon>
    </lineage>
</organism>
<keyword evidence="6" id="KW-0418">Kinase</keyword>
<comment type="subcellular location">
    <subcellularLocation>
        <location evidence="2">Membrane</location>
    </subcellularLocation>
</comment>
<evidence type="ECO:0000313" key="12">
    <source>
        <dbReference type="Proteomes" id="UP000177050"/>
    </source>
</evidence>
<dbReference type="PRINTS" id="PR00344">
    <property type="entry name" value="BCTRLSENSOR"/>
</dbReference>
<dbReference type="PANTHER" id="PTHR45453:SF1">
    <property type="entry name" value="PHOSPHATE REGULON SENSOR PROTEIN PHOR"/>
    <property type="match status" value="1"/>
</dbReference>
<keyword evidence="8" id="KW-0812">Transmembrane</keyword>
<dbReference type="Gene3D" id="6.10.340.10">
    <property type="match status" value="1"/>
</dbReference>
<dbReference type="InterPro" id="IPR003594">
    <property type="entry name" value="HATPase_dom"/>
</dbReference>
<sequence length="332" mass="37939">MRHVFQTLRFKLLFWYLLSLVILGVFIILTIHILQYKYSVQLIIGLFILLAIIGFVVVYKITQTITFLSFQMRQISSKNLDKKITSIKGNDEIGQLANSFNGLLDRLDKAFKRERQFIADVAHEMKTPIATLRSSFEVTLRKERTNEEYKKMIKDSIIETDRLTTTLKDILDLAWSEVPNEKLREYFNLSQLMSELSEIAQKLAMKKNITVSSNVKSQITIKGFRERLGRALLNIIDNAIKYTPSNGRIYIALIKEQNNALITIEDNGQGIESKELDHIFDRFYRGSKAEKTFGAGLGLAIAKATIKMHKGVIQVQSRPKIGTTFSIAIPLS</sequence>
<evidence type="ECO:0000259" key="10">
    <source>
        <dbReference type="PROSITE" id="PS50885"/>
    </source>
</evidence>
<feature type="domain" description="HAMP" evidence="10">
    <location>
        <begin position="71"/>
        <end position="112"/>
    </location>
</feature>
<dbReference type="PROSITE" id="PS50885">
    <property type="entry name" value="HAMP"/>
    <property type="match status" value="1"/>
</dbReference>
<keyword evidence="8" id="KW-1133">Transmembrane helix</keyword>
<dbReference type="InterPro" id="IPR050351">
    <property type="entry name" value="BphY/WalK/GraS-like"/>
</dbReference>
<accession>A0A1F7KZE9</accession>
<feature type="transmembrane region" description="Helical" evidence="8">
    <location>
        <begin position="12"/>
        <end position="34"/>
    </location>
</feature>
<dbReference type="InterPro" id="IPR003661">
    <property type="entry name" value="HisK_dim/P_dom"/>
</dbReference>
<evidence type="ECO:0000256" key="1">
    <source>
        <dbReference type="ARBA" id="ARBA00000085"/>
    </source>
</evidence>
<dbReference type="PROSITE" id="PS50109">
    <property type="entry name" value="HIS_KIN"/>
    <property type="match status" value="1"/>
</dbReference>
<dbReference type="SMART" id="SM00304">
    <property type="entry name" value="HAMP"/>
    <property type="match status" value="1"/>
</dbReference>
<dbReference type="Pfam" id="PF02518">
    <property type="entry name" value="HATPase_c"/>
    <property type="match status" value="1"/>
</dbReference>
<dbReference type="SUPFAM" id="SSF47384">
    <property type="entry name" value="Homodimeric domain of signal transducing histidine kinase"/>
    <property type="match status" value="1"/>
</dbReference>
<evidence type="ECO:0000313" key="11">
    <source>
        <dbReference type="EMBL" id="OGK73265.1"/>
    </source>
</evidence>
<keyword evidence="5" id="KW-0808">Transferase</keyword>
<feature type="transmembrane region" description="Helical" evidence="8">
    <location>
        <begin position="40"/>
        <end position="62"/>
    </location>
</feature>
<dbReference type="GO" id="GO:0004721">
    <property type="term" value="F:phosphoprotein phosphatase activity"/>
    <property type="evidence" value="ECO:0007669"/>
    <property type="project" value="TreeGrafter"/>
</dbReference>
<dbReference type="SUPFAM" id="SSF55874">
    <property type="entry name" value="ATPase domain of HSP90 chaperone/DNA topoisomerase II/histidine kinase"/>
    <property type="match status" value="1"/>
</dbReference>
<comment type="catalytic activity">
    <reaction evidence="1">
        <text>ATP + protein L-histidine = ADP + protein N-phospho-L-histidine.</text>
        <dbReference type="EC" id="2.7.13.3"/>
    </reaction>
</comment>
<evidence type="ECO:0000259" key="9">
    <source>
        <dbReference type="PROSITE" id="PS50109"/>
    </source>
</evidence>
<dbReference type="GO" id="GO:0000155">
    <property type="term" value="F:phosphorelay sensor kinase activity"/>
    <property type="evidence" value="ECO:0007669"/>
    <property type="project" value="InterPro"/>
</dbReference>
<evidence type="ECO:0000256" key="3">
    <source>
        <dbReference type="ARBA" id="ARBA00012438"/>
    </source>
</evidence>
<dbReference type="GO" id="GO:0005886">
    <property type="term" value="C:plasma membrane"/>
    <property type="evidence" value="ECO:0007669"/>
    <property type="project" value="TreeGrafter"/>
</dbReference>
<evidence type="ECO:0000256" key="5">
    <source>
        <dbReference type="ARBA" id="ARBA00022679"/>
    </source>
</evidence>
<reference evidence="11 12" key="1">
    <citation type="journal article" date="2016" name="Nat. Commun.">
        <title>Thousands of microbial genomes shed light on interconnected biogeochemical processes in an aquifer system.</title>
        <authorList>
            <person name="Anantharaman K."/>
            <person name="Brown C.T."/>
            <person name="Hug L.A."/>
            <person name="Sharon I."/>
            <person name="Castelle C.J."/>
            <person name="Probst A.J."/>
            <person name="Thomas B.C."/>
            <person name="Singh A."/>
            <person name="Wilkins M.J."/>
            <person name="Karaoz U."/>
            <person name="Brodie E.L."/>
            <person name="Williams K.H."/>
            <person name="Hubbard S.S."/>
            <person name="Banfield J.F."/>
        </authorList>
    </citation>
    <scope>NUCLEOTIDE SEQUENCE [LARGE SCALE GENOMIC DNA]</scope>
</reference>
<evidence type="ECO:0000256" key="4">
    <source>
        <dbReference type="ARBA" id="ARBA00022553"/>
    </source>
</evidence>
<dbReference type="Pfam" id="PF00672">
    <property type="entry name" value="HAMP"/>
    <property type="match status" value="1"/>
</dbReference>
<keyword evidence="4" id="KW-0597">Phosphoprotein</keyword>
<evidence type="ECO:0000256" key="2">
    <source>
        <dbReference type="ARBA" id="ARBA00004370"/>
    </source>
</evidence>
<proteinExistence type="predicted"/>
<dbReference type="Gene3D" id="1.10.287.130">
    <property type="match status" value="1"/>
</dbReference>
<evidence type="ECO:0000256" key="8">
    <source>
        <dbReference type="SAM" id="Phobius"/>
    </source>
</evidence>
<keyword evidence="8" id="KW-0472">Membrane</keyword>
<dbReference type="InterPro" id="IPR036890">
    <property type="entry name" value="HATPase_C_sf"/>
</dbReference>
<dbReference type="GO" id="GO:0016036">
    <property type="term" value="P:cellular response to phosphate starvation"/>
    <property type="evidence" value="ECO:0007669"/>
    <property type="project" value="TreeGrafter"/>
</dbReference>
<evidence type="ECO:0000256" key="7">
    <source>
        <dbReference type="ARBA" id="ARBA00023012"/>
    </source>
</evidence>
<dbReference type="AlphaFoldDB" id="A0A1F7KZE9"/>
<gene>
    <name evidence="11" type="ORF">A3K52_00500</name>
</gene>
<comment type="caution">
    <text evidence="11">The sequence shown here is derived from an EMBL/GenBank/DDBJ whole genome shotgun (WGS) entry which is preliminary data.</text>
</comment>
<dbReference type="EMBL" id="MGBR01000001">
    <property type="protein sequence ID" value="OGK73265.1"/>
    <property type="molecule type" value="Genomic_DNA"/>
</dbReference>
<dbReference type="InterPro" id="IPR005467">
    <property type="entry name" value="His_kinase_dom"/>
</dbReference>
<dbReference type="SUPFAM" id="SSF158472">
    <property type="entry name" value="HAMP domain-like"/>
    <property type="match status" value="1"/>
</dbReference>
<dbReference type="InterPro" id="IPR004358">
    <property type="entry name" value="Sig_transdc_His_kin-like_C"/>
</dbReference>
<dbReference type="CDD" id="cd06225">
    <property type="entry name" value="HAMP"/>
    <property type="match status" value="1"/>
</dbReference>
<feature type="domain" description="Histidine kinase" evidence="9">
    <location>
        <begin position="120"/>
        <end position="332"/>
    </location>
</feature>
<dbReference type="SMART" id="SM00387">
    <property type="entry name" value="HATPase_c"/>
    <property type="match status" value="1"/>
</dbReference>
<dbReference type="Gene3D" id="3.30.565.10">
    <property type="entry name" value="Histidine kinase-like ATPase, C-terminal domain"/>
    <property type="match status" value="1"/>
</dbReference>
<dbReference type="EC" id="2.7.13.3" evidence="3"/>
<dbReference type="InterPro" id="IPR003660">
    <property type="entry name" value="HAMP_dom"/>
</dbReference>
<dbReference type="PANTHER" id="PTHR45453">
    <property type="entry name" value="PHOSPHATE REGULON SENSOR PROTEIN PHOR"/>
    <property type="match status" value="1"/>
</dbReference>
<keyword evidence="7" id="KW-0902">Two-component regulatory system</keyword>
<dbReference type="Proteomes" id="UP000177050">
    <property type="component" value="Unassembled WGS sequence"/>
</dbReference>